<keyword evidence="4" id="KW-0931">ER-Golgi transport</keyword>
<evidence type="ECO:0000256" key="3">
    <source>
        <dbReference type="ARBA" id="ARBA00022448"/>
    </source>
</evidence>
<dbReference type="Gene3D" id="1.25.40.10">
    <property type="entry name" value="Tetratricopeptide repeat domain"/>
    <property type="match status" value="1"/>
</dbReference>
<dbReference type="AlphaFoldDB" id="A0ABC8TDE1"/>
<sequence length="270" mass="30117">MGISLICIQFYRYTDAASCLLRWGLAADKCNATHSQCKLVVCYADIAVKKEEKCAQSLLWKGPSWLVLDLDVDMYGRFKVDLVIFCCLFQTVELGNFSHPMAYNLIFHGFIIYFFLAGCDETSVPSMDLAVDLGVKGCLLALGGGGQAKKRLRRKKLGFPMLLHTSFRAYLSAIMVYLYAHDFKQAEKCHNDCCQIDAFLNSDQNRCACKLFSAYTDGDVEEIKRVAQSSAISNLDHMIIRLARKLPTGDVSALKTDAAEGEPLDEDDLT</sequence>
<comment type="similarity">
    <text evidence="2">Belongs to the SNAP family.</text>
</comment>
<proteinExistence type="inferred from homology"/>
<evidence type="ECO:0000256" key="5">
    <source>
        <dbReference type="ARBA" id="ARBA00022927"/>
    </source>
</evidence>
<gene>
    <name evidence="9" type="ORF">ILEXP_LOCUS36710</name>
</gene>
<dbReference type="PANTHER" id="PTHR13768:SF2">
    <property type="entry name" value="GAMMA-SOLUBLE NSF ATTACHMENT PROTEIN"/>
    <property type="match status" value="1"/>
</dbReference>
<dbReference type="InterPro" id="IPR000744">
    <property type="entry name" value="NSF_attach"/>
</dbReference>
<dbReference type="GO" id="GO:0016020">
    <property type="term" value="C:membrane"/>
    <property type="evidence" value="ECO:0007669"/>
    <property type="project" value="UniProtKB-SubCell"/>
</dbReference>
<name>A0ABC8TDE1_9AQUA</name>
<comment type="subcellular location">
    <subcellularLocation>
        <location evidence="1">Membrane</location>
        <topology evidence="1">Peripheral membrane protein</topology>
    </subcellularLocation>
</comment>
<keyword evidence="6" id="KW-0472">Membrane</keyword>
<dbReference type="GO" id="GO:0016192">
    <property type="term" value="P:vesicle-mediated transport"/>
    <property type="evidence" value="ECO:0007669"/>
    <property type="project" value="UniProtKB-KW"/>
</dbReference>
<reference evidence="9 10" key="1">
    <citation type="submission" date="2024-02" db="EMBL/GenBank/DDBJ databases">
        <authorList>
            <person name="Vignale AGUSTIN F."/>
            <person name="Sosa J E."/>
            <person name="Modenutti C."/>
        </authorList>
    </citation>
    <scope>NUCLEOTIDE SEQUENCE [LARGE SCALE GENOMIC DNA]</scope>
</reference>
<evidence type="ECO:0000256" key="8">
    <source>
        <dbReference type="ARBA" id="ARBA00042485"/>
    </source>
</evidence>
<dbReference type="Proteomes" id="UP001642360">
    <property type="component" value="Unassembled WGS sequence"/>
</dbReference>
<evidence type="ECO:0000256" key="7">
    <source>
        <dbReference type="ARBA" id="ARBA00040047"/>
    </source>
</evidence>
<dbReference type="PANTHER" id="PTHR13768">
    <property type="entry name" value="SOLUBLE NSF ATTACHMENT PROTEIN SNAP"/>
    <property type="match status" value="1"/>
</dbReference>
<evidence type="ECO:0000256" key="4">
    <source>
        <dbReference type="ARBA" id="ARBA00022892"/>
    </source>
</evidence>
<organism evidence="9 10">
    <name type="scientific">Ilex paraguariensis</name>
    <name type="common">yerba mate</name>
    <dbReference type="NCBI Taxonomy" id="185542"/>
    <lineage>
        <taxon>Eukaryota</taxon>
        <taxon>Viridiplantae</taxon>
        <taxon>Streptophyta</taxon>
        <taxon>Embryophyta</taxon>
        <taxon>Tracheophyta</taxon>
        <taxon>Spermatophyta</taxon>
        <taxon>Magnoliopsida</taxon>
        <taxon>eudicotyledons</taxon>
        <taxon>Gunneridae</taxon>
        <taxon>Pentapetalae</taxon>
        <taxon>asterids</taxon>
        <taxon>campanulids</taxon>
        <taxon>Aquifoliales</taxon>
        <taxon>Aquifoliaceae</taxon>
        <taxon>Ilex</taxon>
    </lineage>
</organism>
<accession>A0ABC8TDE1</accession>
<keyword evidence="10" id="KW-1185">Reference proteome</keyword>
<evidence type="ECO:0000256" key="2">
    <source>
        <dbReference type="ARBA" id="ARBA00010050"/>
    </source>
</evidence>
<evidence type="ECO:0000256" key="1">
    <source>
        <dbReference type="ARBA" id="ARBA00004170"/>
    </source>
</evidence>
<keyword evidence="5" id="KW-0653">Protein transport</keyword>
<keyword evidence="3" id="KW-0813">Transport</keyword>
<evidence type="ECO:0000256" key="6">
    <source>
        <dbReference type="ARBA" id="ARBA00023136"/>
    </source>
</evidence>
<dbReference type="GO" id="GO:0015031">
    <property type="term" value="P:protein transport"/>
    <property type="evidence" value="ECO:0007669"/>
    <property type="project" value="UniProtKB-KW"/>
</dbReference>
<comment type="caution">
    <text evidence="9">The sequence shown here is derived from an EMBL/GenBank/DDBJ whole genome shotgun (WGS) entry which is preliminary data.</text>
</comment>
<dbReference type="InterPro" id="IPR011990">
    <property type="entry name" value="TPR-like_helical_dom_sf"/>
</dbReference>
<evidence type="ECO:0000313" key="10">
    <source>
        <dbReference type="Proteomes" id="UP001642360"/>
    </source>
</evidence>
<protein>
    <recommendedName>
        <fullName evidence="7">Gamma-soluble NSF attachment protein</fullName>
    </recommendedName>
    <alternativeName>
        <fullName evidence="8">N-ethylmaleimide-sensitive factor attachment protein gamma</fullName>
    </alternativeName>
</protein>
<dbReference type="SUPFAM" id="SSF48452">
    <property type="entry name" value="TPR-like"/>
    <property type="match status" value="1"/>
</dbReference>
<evidence type="ECO:0000313" key="9">
    <source>
        <dbReference type="EMBL" id="CAK9167437.1"/>
    </source>
</evidence>
<dbReference type="EMBL" id="CAUOFW020004835">
    <property type="protein sequence ID" value="CAK9167437.1"/>
    <property type="molecule type" value="Genomic_DNA"/>
</dbReference>